<evidence type="ECO:0008006" key="4">
    <source>
        <dbReference type="Google" id="ProtNLM"/>
    </source>
</evidence>
<dbReference type="Proteomes" id="UP000199623">
    <property type="component" value="Unassembled WGS sequence"/>
</dbReference>
<evidence type="ECO:0000256" key="1">
    <source>
        <dbReference type="SAM" id="Coils"/>
    </source>
</evidence>
<dbReference type="RefSeq" id="WP_090051132.1">
    <property type="nucleotide sequence ID" value="NZ_FNCC01000007.1"/>
</dbReference>
<accession>A0A1G7TR44</accession>
<gene>
    <name evidence="2" type="ORF">SAMN05216553_107423</name>
</gene>
<feature type="coiled-coil region" evidence="1">
    <location>
        <begin position="31"/>
        <end position="181"/>
    </location>
</feature>
<protein>
    <recommendedName>
        <fullName evidence="4">DivIVA protein</fullName>
    </recommendedName>
</protein>
<dbReference type="OrthoDB" id="5196905at2"/>
<evidence type="ECO:0000313" key="2">
    <source>
        <dbReference type="EMBL" id="SDG37776.1"/>
    </source>
</evidence>
<organism evidence="2 3">
    <name type="scientific">Lentzea fradiae</name>
    <dbReference type="NCBI Taxonomy" id="200378"/>
    <lineage>
        <taxon>Bacteria</taxon>
        <taxon>Bacillati</taxon>
        <taxon>Actinomycetota</taxon>
        <taxon>Actinomycetes</taxon>
        <taxon>Pseudonocardiales</taxon>
        <taxon>Pseudonocardiaceae</taxon>
        <taxon>Lentzea</taxon>
    </lineage>
</organism>
<evidence type="ECO:0000313" key="3">
    <source>
        <dbReference type="Proteomes" id="UP000199623"/>
    </source>
</evidence>
<dbReference type="EMBL" id="FNCC01000007">
    <property type="protein sequence ID" value="SDG37776.1"/>
    <property type="molecule type" value="Genomic_DNA"/>
</dbReference>
<sequence>MGAKEQELVPLHTGFDVVYRGFHRRQVIEHIENLEEQLRFTSLDRAEALAQAADLRKILEMTRGDLEEARTRIERLETTSGSHASATERMHRMLRLAEDETAEMRQQTERECADLRARAEVEVAELRAEAERDVAALRAEAAAELEAARRECASRAAAMERQEVEVERRHAELEARQRERADEVERECAAAVARAQADADRLLSEAALRCDSLEAASERKCAKTQQFFELTMTRRRREAALHLREQEELAKARAEFVVKVACREASRRLAEVAERTGELHELHRTVHTQLDAARAALTAAADRVTPVHVPEQVTAEQVGTEQIATEKISTERIGTEQITAEQVPAEQVAAS</sequence>
<proteinExistence type="predicted"/>
<dbReference type="AlphaFoldDB" id="A0A1G7TR44"/>
<name>A0A1G7TR44_9PSEU</name>
<keyword evidence="1" id="KW-0175">Coiled coil</keyword>
<reference evidence="3" key="1">
    <citation type="submission" date="2016-10" db="EMBL/GenBank/DDBJ databases">
        <authorList>
            <person name="Varghese N."/>
            <person name="Submissions S."/>
        </authorList>
    </citation>
    <scope>NUCLEOTIDE SEQUENCE [LARGE SCALE GENOMIC DNA]</scope>
    <source>
        <strain evidence="3">CGMCC 4.3506</strain>
    </source>
</reference>
<keyword evidence="3" id="KW-1185">Reference proteome</keyword>
<dbReference type="STRING" id="200378.SAMN05216553_107423"/>